<sequence>MLPVVAIIGRPNVGKSTLFNRLVGKRLALVDDQPGVTRDRREADAELLGLKFRIVDTAGFEEDDAQTLPGRMRMQTEAAVAGASVALFMIDARAGVTPLDEHIARWLRASKTPVVLLANKAEGSAADAGLMEAYSLGFDEPVAFSAEHGQGLADLFEAIRPHVERDEEEDAPALDEDEEADDNAPLKLAIVGRPNAGKSTLINKILGEDRLITGPEAGITRDSIAVDWTWRDREGRERPVRLIDTAGMRKRAKVQEKLEKLSVADALHAIDFAEVVVLLLDATLGLEAQDLRIADRVIQEGRALIIALNKWDVSENGSSLYQGVRAALDEGLAQLRGVPLLTISGATGKGIDDLLQAAFDTRARWSQRVPTSMLNRWFDSALEANPPPAPGGKRIKLRYITQARIRPPTFVIFGTRLDQLPESYSRYLVNGIRRELDFSGVPIRMNLRSAANPFDKKKN</sequence>
<evidence type="ECO:0000256" key="7">
    <source>
        <dbReference type="ARBA" id="ARBA00032345"/>
    </source>
</evidence>
<evidence type="ECO:0000256" key="8">
    <source>
        <dbReference type="HAMAP-Rule" id="MF_00195"/>
    </source>
</evidence>
<feature type="domain" description="EngA-type G" evidence="11">
    <location>
        <begin position="186"/>
        <end position="366"/>
    </location>
</feature>
<comment type="function">
    <text evidence="8 10">GTPase that plays an essential role in the late steps of ribosome biogenesis.</text>
</comment>
<dbReference type="InterPro" id="IPR016484">
    <property type="entry name" value="GTPase_Der"/>
</dbReference>
<keyword evidence="6 8" id="KW-0342">GTP-binding</keyword>
<dbReference type="PROSITE" id="PS51712">
    <property type="entry name" value="G_ENGA"/>
    <property type="match status" value="2"/>
</dbReference>
<comment type="subunit">
    <text evidence="8">Associates with the 50S ribosomal subunit.</text>
</comment>
<dbReference type="Pfam" id="PF14714">
    <property type="entry name" value="KH_dom-like"/>
    <property type="match status" value="1"/>
</dbReference>
<comment type="caution">
    <text evidence="12">The sequence shown here is derived from an EMBL/GenBank/DDBJ whole genome shotgun (WGS) entry which is preliminary data.</text>
</comment>
<dbReference type="InterPro" id="IPR027417">
    <property type="entry name" value="P-loop_NTPase"/>
</dbReference>
<dbReference type="HAMAP" id="MF_00195">
    <property type="entry name" value="GTPase_Der"/>
    <property type="match status" value="1"/>
</dbReference>
<evidence type="ECO:0000256" key="4">
    <source>
        <dbReference type="ARBA" id="ARBA00022737"/>
    </source>
</evidence>
<dbReference type="FunFam" id="3.40.50.300:FF:000057">
    <property type="entry name" value="GTPase Der"/>
    <property type="match status" value="1"/>
</dbReference>
<dbReference type="CDD" id="cd01894">
    <property type="entry name" value="EngA1"/>
    <property type="match status" value="1"/>
</dbReference>
<dbReference type="NCBIfam" id="TIGR00231">
    <property type="entry name" value="small_GTP"/>
    <property type="match status" value="2"/>
</dbReference>
<dbReference type="InterPro" id="IPR006073">
    <property type="entry name" value="GTP-bd"/>
</dbReference>
<evidence type="ECO:0000256" key="10">
    <source>
        <dbReference type="RuleBase" id="RU004481"/>
    </source>
</evidence>
<evidence type="ECO:0000256" key="2">
    <source>
        <dbReference type="ARBA" id="ARBA00020953"/>
    </source>
</evidence>
<dbReference type="GO" id="GO:0042254">
    <property type="term" value="P:ribosome biogenesis"/>
    <property type="evidence" value="ECO:0007669"/>
    <property type="project" value="UniProtKB-KW"/>
</dbReference>
<dbReference type="SUPFAM" id="SSF52540">
    <property type="entry name" value="P-loop containing nucleoside triphosphate hydrolases"/>
    <property type="match status" value="2"/>
</dbReference>
<dbReference type="NCBIfam" id="TIGR03594">
    <property type="entry name" value="GTPase_EngA"/>
    <property type="match status" value="1"/>
</dbReference>
<feature type="binding site" evidence="8">
    <location>
        <begin position="119"/>
        <end position="122"/>
    </location>
    <ligand>
        <name>GTP</name>
        <dbReference type="ChEBI" id="CHEBI:37565"/>
        <label>1</label>
    </ligand>
</feature>
<feature type="binding site" evidence="8">
    <location>
        <begin position="9"/>
        <end position="16"/>
    </location>
    <ligand>
        <name>GTP</name>
        <dbReference type="ChEBI" id="CHEBI:37565"/>
        <label>1</label>
    </ligand>
</feature>
<comment type="similarity">
    <text evidence="1 8 9 10">Belongs to the TRAFAC class TrmE-Era-EngA-EngB-Septin-like GTPase superfamily. EngA (Der) GTPase family.</text>
</comment>
<evidence type="ECO:0000256" key="1">
    <source>
        <dbReference type="ARBA" id="ARBA00008279"/>
    </source>
</evidence>
<dbReference type="PIRSF" id="PIRSF006485">
    <property type="entry name" value="GTP-binding_EngA"/>
    <property type="match status" value="1"/>
</dbReference>
<dbReference type="GO" id="GO:0016787">
    <property type="term" value="F:hydrolase activity"/>
    <property type="evidence" value="ECO:0007669"/>
    <property type="project" value="UniProtKB-KW"/>
</dbReference>
<reference evidence="12" key="1">
    <citation type="submission" date="2021-05" db="EMBL/GenBank/DDBJ databases">
        <title>Genome of Sphingobium sp. strain.</title>
        <authorList>
            <person name="Fan R."/>
        </authorList>
    </citation>
    <scope>NUCLEOTIDE SEQUENCE</scope>
    <source>
        <strain evidence="12">H33</strain>
    </source>
</reference>
<protein>
    <recommendedName>
        <fullName evidence="2 8">GTPase Der</fullName>
    </recommendedName>
    <alternativeName>
        <fullName evidence="7 8">GTP-binding protein EngA</fullName>
    </alternativeName>
</protein>
<name>A0A9X1DBX5_9SPHN</name>
<dbReference type="CDD" id="cd01895">
    <property type="entry name" value="EngA2"/>
    <property type="match status" value="1"/>
</dbReference>
<evidence type="ECO:0000256" key="5">
    <source>
        <dbReference type="ARBA" id="ARBA00022741"/>
    </source>
</evidence>
<keyword evidence="3 8" id="KW-0690">Ribosome biogenesis</keyword>
<evidence type="ECO:0000256" key="6">
    <source>
        <dbReference type="ARBA" id="ARBA00023134"/>
    </source>
</evidence>
<dbReference type="InterPro" id="IPR015946">
    <property type="entry name" value="KH_dom-like_a/b"/>
</dbReference>
<keyword evidence="5 8" id="KW-0547">Nucleotide-binding</keyword>
<accession>A0A9X1DBX5</accession>
<dbReference type="PANTHER" id="PTHR43834">
    <property type="entry name" value="GTPASE DER"/>
    <property type="match status" value="1"/>
</dbReference>
<evidence type="ECO:0000256" key="3">
    <source>
        <dbReference type="ARBA" id="ARBA00022517"/>
    </source>
</evidence>
<dbReference type="GO" id="GO:0005525">
    <property type="term" value="F:GTP binding"/>
    <property type="evidence" value="ECO:0007669"/>
    <property type="project" value="UniProtKB-UniRule"/>
</dbReference>
<dbReference type="EMBL" id="JAHGAW010000005">
    <property type="protein sequence ID" value="MBT2187055.1"/>
    <property type="molecule type" value="Genomic_DNA"/>
</dbReference>
<feature type="binding site" evidence="8">
    <location>
        <begin position="309"/>
        <end position="312"/>
    </location>
    <ligand>
        <name>GTP</name>
        <dbReference type="ChEBI" id="CHEBI:37565"/>
        <label>2</label>
    </ligand>
</feature>
<dbReference type="Pfam" id="PF01926">
    <property type="entry name" value="MMR_HSR1"/>
    <property type="match status" value="2"/>
</dbReference>
<evidence type="ECO:0000256" key="9">
    <source>
        <dbReference type="PROSITE-ProRule" id="PRU01049"/>
    </source>
</evidence>
<dbReference type="PANTHER" id="PTHR43834:SF6">
    <property type="entry name" value="GTPASE DER"/>
    <property type="match status" value="1"/>
</dbReference>
<dbReference type="Gene3D" id="3.30.300.20">
    <property type="match status" value="1"/>
</dbReference>
<dbReference type="InterPro" id="IPR032859">
    <property type="entry name" value="KH_dom-like"/>
</dbReference>
<dbReference type="FunFam" id="3.30.300.20:FF:000004">
    <property type="entry name" value="GTPase Der"/>
    <property type="match status" value="1"/>
</dbReference>
<dbReference type="AlphaFoldDB" id="A0A9X1DBX5"/>
<evidence type="ECO:0000313" key="13">
    <source>
        <dbReference type="Proteomes" id="UP001138757"/>
    </source>
</evidence>
<organism evidence="12 13">
    <name type="scientific">Sphingobium nicotianae</name>
    <dbReference type="NCBI Taxonomy" id="2782607"/>
    <lineage>
        <taxon>Bacteria</taxon>
        <taxon>Pseudomonadati</taxon>
        <taxon>Pseudomonadota</taxon>
        <taxon>Alphaproteobacteria</taxon>
        <taxon>Sphingomonadales</taxon>
        <taxon>Sphingomonadaceae</taxon>
        <taxon>Sphingobium</taxon>
    </lineage>
</organism>
<keyword evidence="12" id="KW-0378">Hydrolase</keyword>
<keyword evidence="4 10" id="KW-0677">Repeat</keyword>
<proteinExistence type="inferred from homology"/>
<dbReference type="Proteomes" id="UP001138757">
    <property type="component" value="Unassembled WGS sequence"/>
</dbReference>
<dbReference type="RefSeq" id="WP_214622808.1">
    <property type="nucleotide sequence ID" value="NZ_JAHGAW010000005.1"/>
</dbReference>
<gene>
    <name evidence="8 12" type="primary">der</name>
    <name evidence="12" type="ORF">KK488_08865</name>
</gene>
<feature type="domain" description="EngA-type G" evidence="11">
    <location>
        <begin position="3"/>
        <end position="167"/>
    </location>
</feature>
<feature type="binding site" evidence="8">
    <location>
        <begin position="192"/>
        <end position="199"/>
    </location>
    <ligand>
        <name>GTP</name>
        <dbReference type="ChEBI" id="CHEBI:37565"/>
        <label>2</label>
    </ligand>
</feature>
<keyword evidence="13" id="KW-1185">Reference proteome</keyword>
<dbReference type="InterPro" id="IPR031166">
    <property type="entry name" value="G_ENGA"/>
</dbReference>
<evidence type="ECO:0000259" key="11">
    <source>
        <dbReference type="PROSITE" id="PS51712"/>
    </source>
</evidence>
<dbReference type="InterPro" id="IPR005225">
    <property type="entry name" value="Small_GTP-bd"/>
</dbReference>
<evidence type="ECO:0000313" key="12">
    <source>
        <dbReference type="EMBL" id="MBT2187055.1"/>
    </source>
</evidence>
<feature type="binding site" evidence="8">
    <location>
        <begin position="244"/>
        <end position="248"/>
    </location>
    <ligand>
        <name>GTP</name>
        <dbReference type="ChEBI" id="CHEBI:37565"/>
        <label>2</label>
    </ligand>
</feature>
<feature type="binding site" evidence="8">
    <location>
        <begin position="56"/>
        <end position="60"/>
    </location>
    <ligand>
        <name>GTP</name>
        <dbReference type="ChEBI" id="CHEBI:37565"/>
        <label>1</label>
    </ligand>
</feature>
<dbReference type="Gene3D" id="3.40.50.300">
    <property type="entry name" value="P-loop containing nucleotide triphosphate hydrolases"/>
    <property type="match status" value="2"/>
</dbReference>